<feature type="domain" description="Isochorismatase-like" evidence="2">
    <location>
        <begin position="8"/>
        <end position="183"/>
    </location>
</feature>
<dbReference type="RefSeq" id="WP_008503929.1">
    <property type="nucleotide sequence ID" value="NZ_CM001403.1"/>
</dbReference>
<protein>
    <submittedName>
        <fullName evidence="3">Isochorismatase hydrolase</fullName>
    </submittedName>
</protein>
<dbReference type="PANTHER" id="PTHR43540">
    <property type="entry name" value="PEROXYUREIDOACRYLATE/UREIDOACRYLATE AMIDOHYDROLASE-RELATED"/>
    <property type="match status" value="1"/>
</dbReference>
<dbReference type="InterPro" id="IPR000868">
    <property type="entry name" value="Isochorismatase-like_dom"/>
</dbReference>
<dbReference type="InterPro" id="IPR050272">
    <property type="entry name" value="Isochorismatase-like_hydrls"/>
</dbReference>
<dbReference type="HOGENOM" id="CLU_068979_8_2_10"/>
<dbReference type="eggNOG" id="COG1335">
    <property type="taxonomic scope" value="Bacteria"/>
</dbReference>
<gene>
    <name evidence="3" type="ORF">Mucpa_0181</name>
</gene>
<dbReference type="SUPFAM" id="SSF52499">
    <property type="entry name" value="Isochorismatase-like hydrolases"/>
    <property type="match status" value="1"/>
</dbReference>
<dbReference type="GO" id="GO:0016787">
    <property type="term" value="F:hydrolase activity"/>
    <property type="evidence" value="ECO:0007669"/>
    <property type="project" value="UniProtKB-KW"/>
</dbReference>
<proteinExistence type="predicted"/>
<keyword evidence="1 3" id="KW-0378">Hydrolase</keyword>
<organism evidence="3 4">
    <name type="scientific">Mucilaginibacter paludis DSM 18603</name>
    <dbReference type="NCBI Taxonomy" id="714943"/>
    <lineage>
        <taxon>Bacteria</taxon>
        <taxon>Pseudomonadati</taxon>
        <taxon>Bacteroidota</taxon>
        <taxon>Sphingobacteriia</taxon>
        <taxon>Sphingobacteriales</taxon>
        <taxon>Sphingobacteriaceae</taxon>
        <taxon>Mucilaginibacter</taxon>
    </lineage>
</organism>
<dbReference type="CDD" id="cd00431">
    <property type="entry name" value="cysteine_hydrolases"/>
    <property type="match status" value="1"/>
</dbReference>
<reference evidence="3" key="1">
    <citation type="submission" date="2011-09" db="EMBL/GenBank/DDBJ databases">
        <title>The permanent draft genome of Mucilaginibacter paludis DSM 18603.</title>
        <authorList>
            <consortium name="US DOE Joint Genome Institute (JGI-PGF)"/>
            <person name="Lucas S."/>
            <person name="Han J."/>
            <person name="Lapidus A."/>
            <person name="Bruce D."/>
            <person name="Goodwin L."/>
            <person name="Pitluck S."/>
            <person name="Peters L."/>
            <person name="Kyrpides N."/>
            <person name="Mavromatis K."/>
            <person name="Ivanova N."/>
            <person name="Mikhailova N."/>
            <person name="Held B."/>
            <person name="Detter J.C."/>
            <person name="Tapia R."/>
            <person name="Han C."/>
            <person name="Land M."/>
            <person name="Hauser L."/>
            <person name="Markowitz V."/>
            <person name="Cheng J.-F."/>
            <person name="Hugenholtz P."/>
            <person name="Woyke T."/>
            <person name="Wu D."/>
            <person name="Tindall B."/>
            <person name="Brambilla E."/>
            <person name="Klenk H.-P."/>
            <person name="Eisen J.A."/>
        </authorList>
    </citation>
    <scope>NUCLEOTIDE SEQUENCE [LARGE SCALE GENOMIC DNA]</scope>
    <source>
        <strain evidence="3">DSM 18603</strain>
    </source>
</reference>
<evidence type="ECO:0000259" key="2">
    <source>
        <dbReference type="Pfam" id="PF00857"/>
    </source>
</evidence>
<evidence type="ECO:0000313" key="3">
    <source>
        <dbReference type="EMBL" id="EHQ24381.1"/>
    </source>
</evidence>
<dbReference type="STRING" id="714943.Mucpa_0181"/>
<dbReference type="PANTHER" id="PTHR43540:SF1">
    <property type="entry name" value="ISOCHORISMATASE HYDROLASE"/>
    <property type="match status" value="1"/>
</dbReference>
<name>H1YEW4_9SPHI</name>
<accession>H1YEW4</accession>
<dbReference type="Gene3D" id="3.40.50.850">
    <property type="entry name" value="Isochorismatase-like"/>
    <property type="match status" value="1"/>
</dbReference>
<evidence type="ECO:0000256" key="1">
    <source>
        <dbReference type="ARBA" id="ARBA00022801"/>
    </source>
</evidence>
<dbReference type="OrthoDB" id="9785724at2"/>
<keyword evidence="4" id="KW-1185">Reference proteome</keyword>
<dbReference type="Pfam" id="PF00857">
    <property type="entry name" value="Isochorismatase"/>
    <property type="match status" value="1"/>
</dbReference>
<dbReference type="Proteomes" id="UP000002774">
    <property type="component" value="Chromosome"/>
</dbReference>
<dbReference type="EMBL" id="CM001403">
    <property type="protein sequence ID" value="EHQ24381.1"/>
    <property type="molecule type" value="Genomic_DNA"/>
</dbReference>
<dbReference type="AlphaFoldDB" id="H1YEW4"/>
<sequence>MEQKTQNTALLIMDMQAGIIGMLPDAKSLTQNVAEAIAHARTKKIPVIFVTIGFREGAPEISMNNKSFAASKARFGTVDIAQFMKIPNDIAPQPGEVTVVKRRVSAFTGSDLEVILRAFGTQHIILTGIATSGVVLSTLREAADKDYRITVLADCCADGDEEVHRVLTTKVFPRQAEVIRLEEWQQL</sequence>
<dbReference type="InterPro" id="IPR036380">
    <property type="entry name" value="Isochorismatase-like_sf"/>
</dbReference>
<evidence type="ECO:0000313" key="4">
    <source>
        <dbReference type="Proteomes" id="UP000002774"/>
    </source>
</evidence>